<evidence type="ECO:0000313" key="2">
    <source>
        <dbReference type="Proteomes" id="UP000238479"/>
    </source>
</evidence>
<sequence length="131" mass="14952">MSPYRRSNETVSRPPNSRCDVLNSNIIAINLNPRESISTKKHSEARHRTSAYIPAFTFLEEFFLQSLLSDLLLLAVDSLVPLMLSRKTLRCHFAPPLPKTLPPFPRPDISALLQSQRSGIKKQNRRVKETK</sequence>
<dbReference type="AlphaFoldDB" id="A0A2P6QW24"/>
<dbReference type="Gramene" id="PRQ38366">
    <property type="protein sequence ID" value="PRQ38366"/>
    <property type="gene ID" value="RchiOBHm_Chr4g0413111"/>
</dbReference>
<dbReference type="Proteomes" id="UP000238479">
    <property type="component" value="Chromosome 4"/>
</dbReference>
<reference evidence="1 2" key="1">
    <citation type="journal article" date="2018" name="Nat. Genet.">
        <title>The Rosa genome provides new insights in the design of modern roses.</title>
        <authorList>
            <person name="Bendahmane M."/>
        </authorList>
    </citation>
    <scope>NUCLEOTIDE SEQUENCE [LARGE SCALE GENOMIC DNA]</scope>
    <source>
        <strain evidence="2">cv. Old Blush</strain>
    </source>
</reference>
<organism evidence="1 2">
    <name type="scientific">Rosa chinensis</name>
    <name type="common">China rose</name>
    <dbReference type="NCBI Taxonomy" id="74649"/>
    <lineage>
        <taxon>Eukaryota</taxon>
        <taxon>Viridiplantae</taxon>
        <taxon>Streptophyta</taxon>
        <taxon>Embryophyta</taxon>
        <taxon>Tracheophyta</taxon>
        <taxon>Spermatophyta</taxon>
        <taxon>Magnoliopsida</taxon>
        <taxon>eudicotyledons</taxon>
        <taxon>Gunneridae</taxon>
        <taxon>Pentapetalae</taxon>
        <taxon>rosids</taxon>
        <taxon>fabids</taxon>
        <taxon>Rosales</taxon>
        <taxon>Rosaceae</taxon>
        <taxon>Rosoideae</taxon>
        <taxon>Rosoideae incertae sedis</taxon>
        <taxon>Rosa</taxon>
    </lineage>
</organism>
<name>A0A2P6QW24_ROSCH</name>
<gene>
    <name evidence="1" type="ORF">RchiOBHm_Chr4g0413111</name>
</gene>
<protein>
    <submittedName>
        <fullName evidence="1">Uncharacterized protein</fullName>
    </submittedName>
</protein>
<comment type="caution">
    <text evidence="1">The sequence shown here is derived from an EMBL/GenBank/DDBJ whole genome shotgun (WGS) entry which is preliminary data.</text>
</comment>
<evidence type="ECO:0000313" key="1">
    <source>
        <dbReference type="EMBL" id="PRQ38366.1"/>
    </source>
</evidence>
<dbReference type="EMBL" id="PDCK01000042">
    <property type="protein sequence ID" value="PRQ38366.1"/>
    <property type="molecule type" value="Genomic_DNA"/>
</dbReference>
<keyword evidence="2" id="KW-1185">Reference proteome</keyword>
<proteinExistence type="predicted"/>
<accession>A0A2P6QW24</accession>